<dbReference type="PANTHER" id="PTHR11136:SF5">
    <property type="entry name" value="FOLYLPOLYGLUTAMATE SYNTHASE, MITOCHONDRIAL"/>
    <property type="match status" value="1"/>
</dbReference>
<dbReference type="GO" id="GO:0005524">
    <property type="term" value="F:ATP binding"/>
    <property type="evidence" value="ECO:0007669"/>
    <property type="project" value="UniProtKB-KW"/>
</dbReference>
<evidence type="ECO:0000256" key="5">
    <source>
        <dbReference type="ARBA" id="ARBA00022598"/>
    </source>
</evidence>
<name>A0A9W9G1H5_9EURO</name>
<gene>
    <name evidence="13" type="ORF">NUU61_001594</name>
</gene>
<dbReference type="Gene3D" id="3.90.190.20">
    <property type="entry name" value="Mur ligase, C-terminal domain"/>
    <property type="match status" value="1"/>
</dbReference>
<dbReference type="GO" id="GO:0005739">
    <property type="term" value="C:mitochondrion"/>
    <property type="evidence" value="ECO:0007669"/>
    <property type="project" value="TreeGrafter"/>
</dbReference>
<evidence type="ECO:0000256" key="4">
    <source>
        <dbReference type="ARBA" id="ARBA00022563"/>
    </source>
</evidence>
<dbReference type="RefSeq" id="XP_056515105.1">
    <property type="nucleotide sequence ID" value="XM_056652176.1"/>
</dbReference>
<dbReference type="NCBIfam" id="TIGR01499">
    <property type="entry name" value="folC"/>
    <property type="match status" value="1"/>
</dbReference>
<comment type="catalytic activity">
    <reaction evidence="12">
        <text>(6S)-5,6,7,8-tetrahydrofolyl-(gamma-L-Glu)(n) + L-glutamate + ATP = (6S)-5,6,7,8-tetrahydrofolyl-(gamma-L-Glu)(n+1) + ADP + phosphate + H(+)</text>
        <dbReference type="Rhea" id="RHEA:10580"/>
        <dbReference type="Rhea" id="RHEA-COMP:14738"/>
        <dbReference type="Rhea" id="RHEA-COMP:14740"/>
        <dbReference type="ChEBI" id="CHEBI:15378"/>
        <dbReference type="ChEBI" id="CHEBI:29985"/>
        <dbReference type="ChEBI" id="CHEBI:30616"/>
        <dbReference type="ChEBI" id="CHEBI:43474"/>
        <dbReference type="ChEBI" id="CHEBI:141005"/>
        <dbReference type="ChEBI" id="CHEBI:456216"/>
        <dbReference type="EC" id="6.3.2.17"/>
    </reaction>
</comment>
<keyword evidence="7" id="KW-0547">Nucleotide-binding</keyword>
<keyword evidence="4" id="KW-0554">One-carbon metabolism</keyword>
<evidence type="ECO:0000313" key="14">
    <source>
        <dbReference type="Proteomes" id="UP001141434"/>
    </source>
</evidence>
<dbReference type="GeneID" id="81391344"/>
<keyword evidence="14" id="KW-1185">Reference proteome</keyword>
<dbReference type="InterPro" id="IPR036615">
    <property type="entry name" value="Mur_ligase_C_dom_sf"/>
</dbReference>
<evidence type="ECO:0000256" key="3">
    <source>
        <dbReference type="ARBA" id="ARBA00013025"/>
    </source>
</evidence>
<dbReference type="AlphaFoldDB" id="A0A9W9G1H5"/>
<dbReference type="GO" id="GO:0004326">
    <property type="term" value="F:tetrahydrofolylpolyglutamate synthase activity"/>
    <property type="evidence" value="ECO:0007669"/>
    <property type="project" value="UniProtKB-EC"/>
</dbReference>
<dbReference type="EC" id="6.3.2.17" evidence="3"/>
<evidence type="ECO:0000313" key="13">
    <source>
        <dbReference type="EMBL" id="KAJ5110337.1"/>
    </source>
</evidence>
<dbReference type="OrthoDB" id="5212574at2759"/>
<dbReference type="PANTHER" id="PTHR11136">
    <property type="entry name" value="FOLYLPOLYGLUTAMATE SYNTHASE-RELATED"/>
    <property type="match status" value="1"/>
</dbReference>
<evidence type="ECO:0000256" key="7">
    <source>
        <dbReference type="ARBA" id="ARBA00022741"/>
    </source>
</evidence>
<evidence type="ECO:0000256" key="2">
    <source>
        <dbReference type="ARBA" id="ARBA00008276"/>
    </source>
</evidence>
<dbReference type="SUPFAM" id="SSF53244">
    <property type="entry name" value="MurD-like peptide ligases, peptide-binding domain"/>
    <property type="match status" value="1"/>
</dbReference>
<comment type="similarity">
    <text evidence="2">Belongs to the folylpolyglutamate synthase family.</text>
</comment>
<proteinExistence type="inferred from homology"/>
<dbReference type="InterPro" id="IPR018109">
    <property type="entry name" value="Folylpolyglutamate_synth_CS"/>
</dbReference>
<keyword evidence="5" id="KW-0436">Ligase</keyword>
<dbReference type="PROSITE" id="PS01011">
    <property type="entry name" value="FOLYLPOLYGLU_SYNT_1"/>
    <property type="match status" value="1"/>
</dbReference>
<dbReference type="EMBL" id="JAPMSZ010000003">
    <property type="protein sequence ID" value="KAJ5110337.1"/>
    <property type="molecule type" value="Genomic_DNA"/>
</dbReference>
<keyword evidence="8" id="KW-0067">ATP-binding</keyword>
<comment type="pathway">
    <text evidence="1">Cofactor biosynthesis; tetrahydrofolylpolyglutamate biosynthesis.</text>
</comment>
<evidence type="ECO:0000256" key="6">
    <source>
        <dbReference type="ARBA" id="ARBA00022723"/>
    </source>
</evidence>
<reference evidence="13" key="1">
    <citation type="submission" date="2022-11" db="EMBL/GenBank/DDBJ databases">
        <authorList>
            <person name="Petersen C."/>
        </authorList>
    </citation>
    <scope>NUCLEOTIDE SEQUENCE</scope>
    <source>
        <strain evidence="13">IBT 34128</strain>
    </source>
</reference>
<dbReference type="Gene3D" id="3.40.1190.10">
    <property type="entry name" value="Mur-like, catalytic domain"/>
    <property type="match status" value="1"/>
</dbReference>
<evidence type="ECO:0000256" key="1">
    <source>
        <dbReference type="ARBA" id="ARBA00005150"/>
    </source>
</evidence>
<evidence type="ECO:0000256" key="9">
    <source>
        <dbReference type="ARBA" id="ARBA00022842"/>
    </source>
</evidence>
<evidence type="ECO:0000256" key="10">
    <source>
        <dbReference type="ARBA" id="ARBA00030592"/>
    </source>
</evidence>
<protein>
    <recommendedName>
        <fullName evidence="3">tetrahydrofolate synthase</fullName>
        <ecNumber evidence="3">6.3.2.17</ecNumber>
    </recommendedName>
    <alternativeName>
        <fullName evidence="11">Folylpoly-gamma-glutamate synthetase</fullName>
    </alternativeName>
    <alternativeName>
        <fullName evidence="10">Tetrahydrofolylpolyglutamate synthase</fullName>
    </alternativeName>
</protein>
<dbReference type="Proteomes" id="UP001141434">
    <property type="component" value="Unassembled WGS sequence"/>
</dbReference>
<sequence length="355" mass="39510">MQRNYESALRLLETRRRNGRPAAVIASSGGSRENNYHPRGLPSLHGMKEWLGILGYTERDINGLNIVHITGTKGKGSTCAFTRCLLRAHGLRTGFPRRIGLYTSPHLRCIRERIQIDDQPITEDLFTKYFFEVWERLFLDGQPNIQPAGQPRFLQLLALTAFHTFLSEKVEAAIFETHHGGEYDATNVIERPVVSGVTSLGLDHVAQLGPTVEDIAWHKAGIFKTGSPAFSVQQEQGPRDVMKKRAEEKGTTLDFVPVNNNLLPNDVEVLGVPVQRINFSLAIELSRILLQAKAPGNMLTNGDISCGVERFSWPGRFEIITEATTTWLVDGAHNELSVGQAAEWYANVTRNCPVG</sequence>
<comment type="caution">
    <text evidence="13">The sequence shown here is derived from an EMBL/GenBank/DDBJ whole genome shotgun (WGS) entry which is preliminary data.</text>
</comment>
<dbReference type="InterPro" id="IPR001645">
    <property type="entry name" value="Folylpolyglutamate_synth"/>
</dbReference>
<accession>A0A9W9G1H5</accession>
<dbReference type="GO" id="GO:0005829">
    <property type="term" value="C:cytosol"/>
    <property type="evidence" value="ECO:0007669"/>
    <property type="project" value="TreeGrafter"/>
</dbReference>
<dbReference type="GO" id="GO:0046872">
    <property type="term" value="F:metal ion binding"/>
    <property type="evidence" value="ECO:0007669"/>
    <property type="project" value="UniProtKB-KW"/>
</dbReference>
<dbReference type="GO" id="GO:0006730">
    <property type="term" value="P:one-carbon metabolic process"/>
    <property type="evidence" value="ECO:0007669"/>
    <property type="project" value="UniProtKB-KW"/>
</dbReference>
<dbReference type="InterPro" id="IPR036565">
    <property type="entry name" value="Mur-like_cat_sf"/>
</dbReference>
<organism evidence="13 14">
    <name type="scientific">Penicillium alfredii</name>
    <dbReference type="NCBI Taxonomy" id="1506179"/>
    <lineage>
        <taxon>Eukaryota</taxon>
        <taxon>Fungi</taxon>
        <taxon>Dikarya</taxon>
        <taxon>Ascomycota</taxon>
        <taxon>Pezizomycotina</taxon>
        <taxon>Eurotiomycetes</taxon>
        <taxon>Eurotiomycetidae</taxon>
        <taxon>Eurotiales</taxon>
        <taxon>Aspergillaceae</taxon>
        <taxon>Penicillium</taxon>
    </lineage>
</organism>
<evidence type="ECO:0000256" key="8">
    <source>
        <dbReference type="ARBA" id="ARBA00022840"/>
    </source>
</evidence>
<evidence type="ECO:0000256" key="11">
    <source>
        <dbReference type="ARBA" id="ARBA00030876"/>
    </source>
</evidence>
<keyword evidence="9" id="KW-0460">Magnesium</keyword>
<evidence type="ECO:0000256" key="12">
    <source>
        <dbReference type="ARBA" id="ARBA00047493"/>
    </source>
</evidence>
<reference evidence="13" key="2">
    <citation type="journal article" date="2023" name="IMA Fungus">
        <title>Comparative genomic study of the Penicillium genus elucidates a diverse pangenome and 15 lateral gene transfer events.</title>
        <authorList>
            <person name="Petersen C."/>
            <person name="Sorensen T."/>
            <person name="Nielsen M.R."/>
            <person name="Sondergaard T.E."/>
            <person name="Sorensen J.L."/>
            <person name="Fitzpatrick D.A."/>
            <person name="Frisvad J.C."/>
            <person name="Nielsen K.L."/>
        </authorList>
    </citation>
    <scope>NUCLEOTIDE SEQUENCE</scope>
    <source>
        <strain evidence="13">IBT 34128</strain>
    </source>
</reference>
<dbReference type="SUPFAM" id="SSF53623">
    <property type="entry name" value="MurD-like peptide ligases, catalytic domain"/>
    <property type="match status" value="1"/>
</dbReference>
<keyword evidence="6" id="KW-0479">Metal-binding</keyword>